<feature type="domain" description="RlpA-like protein double-psi beta-barrel" evidence="3">
    <location>
        <begin position="57"/>
        <end position="125"/>
    </location>
</feature>
<dbReference type="SUPFAM" id="SSF50685">
    <property type="entry name" value="Barwin-like endoglucanases"/>
    <property type="match status" value="1"/>
</dbReference>
<comment type="caution">
    <text evidence="4">The sequence shown here is derived from an EMBL/GenBank/DDBJ whole genome shotgun (WGS) entry which is preliminary data.</text>
</comment>
<dbReference type="InterPro" id="IPR009009">
    <property type="entry name" value="RlpA-like_DPBB"/>
</dbReference>
<keyword evidence="5" id="KW-1185">Reference proteome</keyword>
<organism evidence="4 5">
    <name type="scientific">Dentipellis fragilis</name>
    <dbReference type="NCBI Taxonomy" id="205917"/>
    <lineage>
        <taxon>Eukaryota</taxon>
        <taxon>Fungi</taxon>
        <taxon>Dikarya</taxon>
        <taxon>Basidiomycota</taxon>
        <taxon>Agaricomycotina</taxon>
        <taxon>Agaricomycetes</taxon>
        <taxon>Russulales</taxon>
        <taxon>Hericiaceae</taxon>
        <taxon>Dentipellis</taxon>
    </lineage>
</organism>
<feature type="signal peptide" evidence="2">
    <location>
        <begin position="1"/>
        <end position="20"/>
    </location>
</feature>
<dbReference type="EMBL" id="SEOQ01000256">
    <property type="protein sequence ID" value="TFY66344.1"/>
    <property type="molecule type" value="Genomic_DNA"/>
</dbReference>
<dbReference type="PANTHER" id="PTHR31836">
    <property type="match status" value="1"/>
</dbReference>
<dbReference type="PANTHER" id="PTHR31836:SF28">
    <property type="entry name" value="SRCR DOMAIN-CONTAINING PROTEIN-RELATED"/>
    <property type="match status" value="1"/>
</dbReference>
<dbReference type="InterPro" id="IPR051477">
    <property type="entry name" value="Expansin_CellWall"/>
</dbReference>
<dbReference type="InterPro" id="IPR036908">
    <property type="entry name" value="RlpA-like_sf"/>
</dbReference>
<proteinExistence type="predicted"/>
<sequence length="129" mass="13421">MLAFKRLLALASLAVASVSAVPVRRSNSGQGTFFEVGVGACGITNVDTDLVVAVSQQLFDTFPGAGANPNANPICNKPITAHFQGKSVSVKVTDRCAACALNDLDFSPSAFSKLADQSAGRIAITWDFD</sequence>
<reference evidence="4 5" key="1">
    <citation type="submission" date="2019-02" db="EMBL/GenBank/DDBJ databases">
        <title>Genome sequencing of the rare red list fungi Dentipellis fragilis.</title>
        <authorList>
            <person name="Buettner E."/>
            <person name="Kellner H."/>
        </authorList>
    </citation>
    <scope>NUCLEOTIDE SEQUENCE [LARGE SCALE GENOMIC DNA]</scope>
    <source>
        <strain evidence="4 5">DSM 105465</strain>
    </source>
</reference>
<protein>
    <recommendedName>
        <fullName evidence="3">RlpA-like protein double-psi beta-barrel domain-containing protein</fullName>
    </recommendedName>
</protein>
<name>A0A4Y9YV80_9AGAM</name>
<dbReference type="Proteomes" id="UP000298327">
    <property type="component" value="Unassembled WGS sequence"/>
</dbReference>
<evidence type="ECO:0000259" key="3">
    <source>
        <dbReference type="Pfam" id="PF03330"/>
    </source>
</evidence>
<evidence type="ECO:0000313" key="4">
    <source>
        <dbReference type="EMBL" id="TFY66344.1"/>
    </source>
</evidence>
<dbReference type="Pfam" id="PF03330">
    <property type="entry name" value="DPBB_1"/>
    <property type="match status" value="1"/>
</dbReference>
<keyword evidence="1 2" id="KW-0732">Signal</keyword>
<dbReference type="Gene3D" id="2.40.40.10">
    <property type="entry name" value="RlpA-like domain"/>
    <property type="match status" value="1"/>
</dbReference>
<evidence type="ECO:0000313" key="5">
    <source>
        <dbReference type="Proteomes" id="UP000298327"/>
    </source>
</evidence>
<dbReference type="CDD" id="cd22191">
    <property type="entry name" value="DPBB_RlpA_EXP_N-like"/>
    <property type="match status" value="1"/>
</dbReference>
<gene>
    <name evidence="4" type="ORF">EVG20_g4747</name>
</gene>
<dbReference type="OrthoDB" id="623670at2759"/>
<dbReference type="STRING" id="205917.A0A4Y9YV80"/>
<evidence type="ECO:0000256" key="1">
    <source>
        <dbReference type="ARBA" id="ARBA00022729"/>
    </source>
</evidence>
<accession>A0A4Y9YV80</accession>
<feature type="chain" id="PRO_5021391704" description="RlpA-like protein double-psi beta-barrel domain-containing protein" evidence="2">
    <location>
        <begin position="21"/>
        <end position="129"/>
    </location>
</feature>
<evidence type="ECO:0000256" key="2">
    <source>
        <dbReference type="SAM" id="SignalP"/>
    </source>
</evidence>
<dbReference type="AlphaFoldDB" id="A0A4Y9YV80"/>